<accession>A0AAV1I561</accession>
<name>A0AAV1I561_9CHLO</name>
<protein>
    <submittedName>
        <fullName evidence="2">Uncharacterized protein</fullName>
    </submittedName>
</protein>
<evidence type="ECO:0000313" key="3">
    <source>
        <dbReference type="Proteomes" id="UP001314263"/>
    </source>
</evidence>
<dbReference type="EMBL" id="CAUYUE010000006">
    <property type="protein sequence ID" value="CAK0781773.1"/>
    <property type="molecule type" value="Genomic_DNA"/>
</dbReference>
<feature type="compositionally biased region" description="Polar residues" evidence="1">
    <location>
        <begin position="178"/>
        <end position="192"/>
    </location>
</feature>
<feature type="compositionally biased region" description="Pro residues" evidence="1">
    <location>
        <begin position="248"/>
        <end position="258"/>
    </location>
</feature>
<reference evidence="2 3" key="1">
    <citation type="submission" date="2023-10" db="EMBL/GenBank/DDBJ databases">
        <authorList>
            <person name="Maclean D."/>
            <person name="Macfadyen A."/>
        </authorList>
    </citation>
    <scope>NUCLEOTIDE SEQUENCE [LARGE SCALE GENOMIC DNA]</scope>
</reference>
<feature type="compositionally biased region" description="Low complexity" evidence="1">
    <location>
        <begin position="259"/>
        <end position="272"/>
    </location>
</feature>
<sequence>MDHVRKRDLPPEIKCRQVFPTSGLRSTSLWDATDLEVLQLWLDEFLDAECTNEVFEVQEQFAFGISAELTRLRTAEKVSATSRATAAAVSERTKSAAAVASQQMNDLDAKYGVSQQAASAVQAARQASMAASKSLASSLGQAHARAMQNERVASAATQLNAGWKRLGSNLPGFLGRSPASSETDSPRASASAPSLVPAMPSANGHASSEAADVKLSPSLPAAARPPTPPQPQAKAAPSPRASAGSRPSPDPGAKPPLPAAAASAASDQGTAPQQPPSQKEMFTLDDNDGL</sequence>
<gene>
    <name evidence="2" type="ORF">CVIRNUC_005466</name>
</gene>
<dbReference type="Proteomes" id="UP001314263">
    <property type="component" value="Unassembled WGS sequence"/>
</dbReference>
<keyword evidence="3" id="KW-1185">Reference proteome</keyword>
<organism evidence="2 3">
    <name type="scientific">Coccomyxa viridis</name>
    <dbReference type="NCBI Taxonomy" id="1274662"/>
    <lineage>
        <taxon>Eukaryota</taxon>
        <taxon>Viridiplantae</taxon>
        <taxon>Chlorophyta</taxon>
        <taxon>core chlorophytes</taxon>
        <taxon>Trebouxiophyceae</taxon>
        <taxon>Trebouxiophyceae incertae sedis</taxon>
        <taxon>Coccomyxaceae</taxon>
        <taxon>Coccomyxa</taxon>
    </lineage>
</organism>
<feature type="compositionally biased region" description="Low complexity" evidence="1">
    <location>
        <begin position="232"/>
        <end position="247"/>
    </location>
</feature>
<proteinExistence type="predicted"/>
<dbReference type="AlphaFoldDB" id="A0AAV1I561"/>
<evidence type="ECO:0000256" key="1">
    <source>
        <dbReference type="SAM" id="MobiDB-lite"/>
    </source>
</evidence>
<comment type="caution">
    <text evidence="2">The sequence shown here is derived from an EMBL/GenBank/DDBJ whole genome shotgun (WGS) entry which is preliminary data.</text>
</comment>
<evidence type="ECO:0000313" key="2">
    <source>
        <dbReference type="EMBL" id="CAK0781773.1"/>
    </source>
</evidence>
<feature type="region of interest" description="Disordered" evidence="1">
    <location>
        <begin position="174"/>
        <end position="290"/>
    </location>
</feature>